<dbReference type="EMBL" id="MUJZ01066977">
    <property type="protein sequence ID" value="OTF70161.1"/>
    <property type="molecule type" value="Genomic_DNA"/>
</dbReference>
<reference evidence="4 5" key="1">
    <citation type="submission" date="2017-03" db="EMBL/GenBank/DDBJ databases">
        <title>Genome Survey of Euroglyphus maynei.</title>
        <authorList>
            <person name="Arlian L.G."/>
            <person name="Morgan M.S."/>
            <person name="Rider S.D."/>
        </authorList>
    </citation>
    <scope>NUCLEOTIDE SEQUENCE [LARGE SCALE GENOMIC DNA]</scope>
    <source>
        <strain evidence="4">Arlian Lab</strain>
        <tissue evidence="4">Whole body</tissue>
    </source>
</reference>
<gene>
    <name evidence="4" type="ORF">BLA29_011778</name>
</gene>
<dbReference type="InterPro" id="IPR036213">
    <property type="entry name" value="Calpain_III_sf"/>
</dbReference>
<evidence type="ECO:0000256" key="2">
    <source>
        <dbReference type="ARBA" id="ARBA00022801"/>
    </source>
</evidence>
<evidence type="ECO:0000256" key="1">
    <source>
        <dbReference type="ARBA" id="ARBA00022670"/>
    </source>
</evidence>
<keyword evidence="2" id="KW-0378">Hydrolase</keyword>
<dbReference type="PANTHER" id="PTHR46143:SF1">
    <property type="entry name" value="CALPAIN-7"/>
    <property type="match status" value="1"/>
</dbReference>
<keyword evidence="1" id="KW-0645">Protease</keyword>
<protein>
    <submittedName>
        <fullName evidence="4">Uncharacterized protein</fullName>
    </submittedName>
</protein>
<dbReference type="OrthoDB" id="167576at2759"/>
<evidence type="ECO:0000313" key="4">
    <source>
        <dbReference type="EMBL" id="OTF70161.1"/>
    </source>
</evidence>
<sequence>MGDNPQYSLKIKNSDSSTWIVLTRHIMDKDDFANNKEYIALLPYIDGARINSPHYLCKIIVNKENPELRYTLVISQYEKSSTILYSLRAYSTSPFSLKKIPNIYHYKE</sequence>
<evidence type="ECO:0000313" key="5">
    <source>
        <dbReference type="Proteomes" id="UP000194236"/>
    </source>
</evidence>
<dbReference type="SUPFAM" id="SSF49758">
    <property type="entry name" value="Calpain large subunit, middle domain (domain III)"/>
    <property type="match status" value="1"/>
</dbReference>
<dbReference type="PANTHER" id="PTHR46143">
    <property type="entry name" value="CALPAIN-7"/>
    <property type="match status" value="1"/>
</dbReference>
<dbReference type="GO" id="GO:0004197">
    <property type="term" value="F:cysteine-type endopeptidase activity"/>
    <property type="evidence" value="ECO:0007669"/>
    <property type="project" value="TreeGrafter"/>
</dbReference>
<feature type="non-terminal residue" evidence="4">
    <location>
        <position position="108"/>
    </location>
</feature>
<organism evidence="4 5">
    <name type="scientific">Euroglyphus maynei</name>
    <name type="common">Mayne's house dust mite</name>
    <dbReference type="NCBI Taxonomy" id="6958"/>
    <lineage>
        <taxon>Eukaryota</taxon>
        <taxon>Metazoa</taxon>
        <taxon>Ecdysozoa</taxon>
        <taxon>Arthropoda</taxon>
        <taxon>Chelicerata</taxon>
        <taxon>Arachnida</taxon>
        <taxon>Acari</taxon>
        <taxon>Acariformes</taxon>
        <taxon>Sarcoptiformes</taxon>
        <taxon>Astigmata</taxon>
        <taxon>Psoroptidia</taxon>
        <taxon>Analgoidea</taxon>
        <taxon>Pyroglyphidae</taxon>
        <taxon>Pyroglyphinae</taxon>
        <taxon>Euroglyphus</taxon>
    </lineage>
</organism>
<dbReference type="Proteomes" id="UP000194236">
    <property type="component" value="Unassembled WGS sequence"/>
</dbReference>
<dbReference type="AlphaFoldDB" id="A0A1Y3ANZ2"/>
<dbReference type="InterPro" id="IPR051297">
    <property type="entry name" value="PalB/RIM13"/>
</dbReference>
<keyword evidence="5" id="KW-1185">Reference proteome</keyword>
<keyword evidence="3" id="KW-0788">Thiol protease</keyword>
<name>A0A1Y3ANZ2_EURMA</name>
<dbReference type="GO" id="GO:0006508">
    <property type="term" value="P:proteolysis"/>
    <property type="evidence" value="ECO:0007669"/>
    <property type="project" value="UniProtKB-KW"/>
</dbReference>
<comment type="caution">
    <text evidence="4">The sequence shown here is derived from an EMBL/GenBank/DDBJ whole genome shotgun (WGS) entry which is preliminary data.</text>
</comment>
<accession>A0A1Y3ANZ2</accession>
<proteinExistence type="predicted"/>
<evidence type="ECO:0000256" key="3">
    <source>
        <dbReference type="ARBA" id="ARBA00022807"/>
    </source>
</evidence>